<evidence type="ECO:0000256" key="5">
    <source>
        <dbReference type="ARBA" id="ARBA00023136"/>
    </source>
</evidence>
<feature type="transmembrane region" description="Helical" evidence="6">
    <location>
        <begin position="399"/>
        <end position="418"/>
    </location>
</feature>
<feature type="transmembrane region" description="Helical" evidence="6">
    <location>
        <begin position="332"/>
        <end position="359"/>
    </location>
</feature>
<dbReference type="PANTHER" id="PTHR33406:SF12">
    <property type="entry name" value="BLR2997 PROTEIN"/>
    <property type="match status" value="1"/>
</dbReference>
<dbReference type="InterPro" id="IPR050545">
    <property type="entry name" value="Mycobact_MmpL"/>
</dbReference>
<feature type="transmembrane region" description="Helical" evidence="6">
    <location>
        <begin position="263"/>
        <end position="285"/>
    </location>
</feature>
<comment type="subcellular location">
    <subcellularLocation>
        <location evidence="1">Cell membrane</location>
        <topology evidence="1">Multi-pass membrane protein</topology>
    </subcellularLocation>
</comment>
<dbReference type="RefSeq" id="WP_257892492.1">
    <property type="nucleotide sequence ID" value="NZ_JAIMBW010000001.1"/>
</dbReference>
<proteinExistence type="predicted"/>
<dbReference type="EMBL" id="CP078073">
    <property type="protein sequence ID" value="QXL89453.1"/>
    <property type="molecule type" value="Genomic_DNA"/>
</dbReference>
<evidence type="ECO:0000256" key="2">
    <source>
        <dbReference type="ARBA" id="ARBA00022475"/>
    </source>
</evidence>
<feature type="transmembrane region" description="Helical" evidence="6">
    <location>
        <begin position="563"/>
        <end position="586"/>
    </location>
</feature>
<organism evidence="9">
    <name type="scientific">Gymnodinialimonas phycosphaerae</name>
    <dbReference type="NCBI Taxonomy" id="2841589"/>
    <lineage>
        <taxon>Bacteria</taxon>
        <taxon>Pseudomonadati</taxon>
        <taxon>Pseudomonadota</taxon>
        <taxon>Alphaproteobacteria</taxon>
        <taxon>Rhodobacterales</taxon>
        <taxon>Paracoccaceae</taxon>
        <taxon>Gymnodinialimonas</taxon>
    </lineage>
</organism>
<keyword evidence="2" id="KW-1003">Cell membrane</keyword>
<dbReference type="PANTHER" id="PTHR33406">
    <property type="entry name" value="MEMBRANE PROTEIN MJ1562-RELATED"/>
    <property type="match status" value="1"/>
</dbReference>
<feature type="transmembrane region" description="Helical" evidence="6">
    <location>
        <begin position="618"/>
        <end position="640"/>
    </location>
</feature>
<dbReference type="GO" id="GO:0005886">
    <property type="term" value="C:plasma membrane"/>
    <property type="evidence" value="ECO:0007669"/>
    <property type="project" value="UniProtKB-SubCell"/>
</dbReference>
<feature type="transmembrane region" description="Helical" evidence="6">
    <location>
        <begin position="694"/>
        <end position="719"/>
    </location>
</feature>
<keyword evidence="10" id="KW-1185">Reference proteome</keyword>
<dbReference type="PROSITE" id="PS50156">
    <property type="entry name" value="SSD"/>
    <property type="match status" value="1"/>
</dbReference>
<dbReference type="AlphaFoldDB" id="A0A975YHE6"/>
<accession>A0A975YHE6</accession>
<name>A0A975YHE6_9RHOB</name>
<keyword evidence="5 6" id="KW-0472">Membrane</keyword>
<dbReference type="Proteomes" id="UP000693972">
    <property type="component" value="Unassembled WGS sequence"/>
</dbReference>
<evidence type="ECO:0000256" key="3">
    <source>
        <dbReference type="ARBA" id="ARBA00022692"/>
    </source>
</evidence>
<feature type="domain" description="SSD" evidence="7">
    <location>
        <begin position="603"/>
        <end position="719"/>
    </location>
</feature>
<evidence type="ECO:0000256" key="4">
    <source>
        <dbReference type="ARBA" id="ARBA00022989"/>
    </source>
</evidence>
<sequence>MRGTTLKRLLLPLLWVLFLVVEVVALRAASGMLFSDDLESRFRGDFPAYVRYEALLEEYGRFDTDIIALFEADSFADGESHVVMEDFLLDVQFLPHIEAVLSPFSFTVAGADGSPQQLFAPDLSPEDLTERLHAARAAQGGLSRVLSEDLGAAQVLVVIPDMPTETGARADLLAQMRALAAEVSDGTGVTVTLTGYPVIRASVTQRLDADTALLNSLGVVAGLAVALIALRSVALALVIAFTAHTARLWSITALLPLGYDINAVTITLPTLILVMSFSEAIHLGIATRRAYADGQPRPLRRAVASVWPAALLASVVTAGAFAALLLSSSALVSGLAVFGVLAIVISTPLIFAVFALQVVTLDRLVGFQRFVRQPTPTPTPSGARGPALLAAVVQRGKGAITLVGLGLVALSTAGYLMLQPNYGLFEGLRDGDPEIEALHRIEVQFGPLTSLEFEHPVSADVDLAAVARTLGEVSGWGDAFALPAPRDAARALGDGLPQVLRNRLVSDDGTRTLISLPYAYDGSALARRDITALEARIAQEPALADLGPATGVVHVSSFASERILNAFSLCFALAAAASGVLIAIWLRSPLLGLVSMLPNILPITAVGAWMWLAGQPFSFTSGIALTIAFGIAVDDTVHLLNRARQEARADGAWSEASILRALRGIAPTLVLTSAVLIGGLIGTLFSSLPSLVDFGILTIAVFVLALLADLLLLPALLLVSLPYVNRHP</sequence>
<dbReference type="SUPFAM" id="SSF82866">
    <property type="entry name" value="Multidrug efflux transporter AcrB transmembrane domain"/>
    <property type="match status" value="2"/>
</dbReference>
<feature type="transmembrane region" description="Helical" evidence="6">
    <location>
        <begin position="593"/>
        <end position="612"/>
    </location>
</feature>
<feature type="transmembrane region" description="Helical" evidence="6">
    <location>
        <begin position="306"/>
        <end position="326"/>
    </location>
</feature>
<evidence type="ECO:0000313" key="8">
    <source>
        <dbReference type="EMBL" id="MBY4892724.1"/>
    </source>
</evidence>
<evidence type="ECO:0000256" key="6">
    <source>
        <dbReference type="SAM" id="Phobius"/>
    </source>
</evidence>
<dbReference type="InterPro" id="IPR000731">
    <property type="entry name" value="SSD"/>
</dbReference>
<dbReference type="Gene3D" id="1.20.1640.10">
    <property type="entry name" value="Multidrug efflux transporter AcrB transmembrane domain"/>
    <property type="match status" value="2"/>
</dbReference>
<dbReference type="InterPro" id="IPR004869">
    <property type="entry name" value="MMPL_dom"/>
</dbReference>
<feature type="transmembrane region" description="Helical" evidence="6">
    <location>
        <begin position="661"/>
        <end position="688"/>
    </location>
</feature>
<protein>
    <submittedName>
        <fullName evidence="9">MMPL family transporter</fullName>
    </submittedName>
</protein>
<reference evidence="9 10" key="1">
    <citation type="submission" date="2021-07" db="EMBL/GenBank/DDBJ databases">
        <title>Karlodiniumbacter phycospheric gen. nov., sp. nov., a phycosphere bacterium isolated from karlodinium veneficum.</title>
        <authorList>
            <person name="Peng Y."/>
            <person name="Jiang L."/>
            <person name="Lee J."/>
        </authorList>
    </citation>
    <scope>NUCLEOTIDE SEQUENCE</scope>
    <source>
        <strain evidence="9 10">N5</strain>
    </source>
</reference>
<evidence type="ECO:0000313" key="9">
    <source>
        <dbReference type="EMBL" id="QXL89453.1"/>
    </source>
</evidence>
<feature type="transmembrane region" description="Helical" evidence="6">
    <location>
        <begin position="212"/>
        <end position="230"/>
    </location>
</feature>
<keyword evidence="3 6" id="KW-0812">Transmembrane</keyword>
<dbReference type="EMBL" id="JAIMBW010000001">
    <property type="protein sequence ID" value="MBY4892724.1"/>
    <property type="molecule type" value="Genomic_DNA"/>
</dbReference>
<gene>
    <name evidence="8" type="ORF">KUL25_08100</name>
    <name evidence="9" type="ORF">KUL25_08105</name>
</gene>
<evidence type="ECO:0000256" key="1">
    <source>
        <dbReference type="ARBA" id="ARBA00004651"/>
    </source>
</evidence>
<dbReference type="Pfam" id="PF03176">
    <property type="entry name" value="MMPL"/>
    <property type="match status" value="2"/>
</dbReference>
<keyword evidence="4 6" id="KW-1133">Transmembrane helix</keyword>
<evidence type="ECO:0000313" key="10">
    <source>
        <dbReference type="Proteomes" id="UP000693972"/>
    </source>
</evidence>
<evidence type="ECO:0000259" key="7">
    <source>
        <dbReference type="PROSITE" id="PS50156"/>
    </source>
</evidence>